<sequence length="195" mass="22742">MKKSKKSNSYLSLIITGLITTVFSTCSAYVLFKYQSNYEYKNQAYKLFLEKIDLNNSPIMNKILNLGSLADFVATDGEIQDLENGMYELLNSHSRNEIYLMLNNEFNILRLYGDKKTKRYCEDILLLLNDQAHIINWGNYEPSINLYYKQLESTRGGISMGYEQMISDDERINLILISKLFKVLLNHINKNELDF</sequence>
<reference evidence="1" key="1">
    <citation type="journal article" date="2023" name="Front. Microbiol.">
        <title>Genomic diversity and taxonomic marker for Arcobacter species.</title>
        <authorList>
            <person name="Zhou G."/>
            <person name="Gu Y."/>
            <person name="Wang H."/>
            <person name="Chen X."/>
            <person name="Zhang X."/>
            <person name="Shao Z."/>
            <person name="Yan X."/>
            <person name="Zhang J."/>
            <person name="Zhang M."/>
        </authorList>
    </citation>
    <scope>NUCLEOTIDE SEQUENCE</scope>
    <source>
        <strain evidence="1">BJSY19SF1-2</strain>
    </source>
</reference>
<gene>
    <name evidence="1" type="ORF">Q6A80_08500</name>
</gene>
<accession>A0AAW9DBZ2</accession>
<evidence type="ECO:0000313" key="2">
    <source>
        <dbReference type="Proteomes" id="UP001283691"/>
    </source>
</evidence>
<dbReference type="AlphaFoldDB" id="A0AAW9DBZ2"/>
<organism evidence="1 2">
    <name type="scientific">Aliarcobacter skirrowii</name>
    <dbReference type="NCBI Taxonomy" id="28200"/>
    <lineage>
        <taxon>Bacteria</taxon>
        <taxon>Pseudomonadati</taxon>
        <taxon>Campylobacterota</taxon>
        <taxon>Epsilonproteobacteria</taxon>
        <taxon>Campylobacterales</taxon>
        <taxon>Arcobacteraceae</taxon>
        <taxon>Aliarcobacter</taxon>
    </lineage>
</organism>
<comment type="caution">
    <text evidence="1">The sequence shown here is derived from an EMBL/GenBank/DDBJ whole genome shotgun (WGS) entry which is preliminary data.</text>
</comment>
<reference evidence="1" key="2">
    <citation type="submission" date="2023-07" db="EMBL/GenBank/DDBJ databases">
        <authorList>
            <person name="Zhang M."/>
            <person name="Zhou G."/>
        </authorList>
    </citation>
    <scope>NUCLEOTIDE SEQUENCE</scope>
    <source>
        <strain evidence="1">BJSY19SF1-2</strain>
    </source>
</reference>
<dbReference type="EMBL" id="JAUQUR010000005">
    <property type="protein sequence ID" value="MDX4069759.1"/>
    <property type="molecule type" value="Genomic_DNA"/>
</dbReference>
<proteinExistence type="predicted"/>
<protein>
    <recommendedName>
        <fullName evidence="3">Lipoprotein</fullName>
    </recommendedName>
</protein>
<dbReference type="Proteomes" id="UP001283691">
    <property type="component" value="Unassembled WGS sequence"/>
</dbReference>
<dbReference type="RefSeq" id="WP_319048331.1">
    <property type="nucleotide sequence ID" value="NZ_JAUQUR010000005.1"/>
</dbReference>
<evidence type="ECO:0008006" key="3">
    <source>
        <dbReference type="Google" id="ProtNLM"/>
    </source>
</evidence>
<evidence type="ECO:0000313" key="1">
    <source>
        <dbReference type="EMBL" id="MDX4069759.1"/>
    </source>
</evidence>
<name>A0AAW9DBZ2_9BACT</name>